<dbReference type="EMBL" id="MN739508">
    <property type="protein sequence ID" value="QHT09235.1"/>
    <property type="molecule type" value="Genomic_DNA"/>
</dbReference>
<evidence type="ECO:0000313" key="1">
    <source>
        <dbReference type="EMBL" id="QHT09235.1"/>
    </source>
</evidence>
<reference evidence="1" key="1">
    <citation type="journal article" date="2020" name="Nature">
        <title>Giant virus diversity and host interactions through global metagenomics.</title>
        <authorList>
            <person name="Schulz F."/>
            <person name="Roux S."/>
            <person name="Paez-Espino D."/>
            <person name="Jungbluth S."/>
            <person name="Walsh D.A."/>
            <person name="Denef V.J."/>
            <person name="McMahon K.D."/>
            <person name="Konstantinidis K.T."/>
            <person name="Eloe-Fadrosh E.A."/>
            <person name="Kyrpides N.C."/>
            <person name="Woyke T."/>
        </authorList>
    </citation>
    <scope>NUCLEOTIDE SEQUENCE</scope>
    <source>
        <strain evidence="1">GVMAG-M-3300023110-24</strain>
    </source>
</reference>
<protein>
    <submittedName>
        <fullName evidence="1">Uncharacterized protein</fullName>
    </submittedName>
</protein>
<accession>A0A6C0D0K3</accession>
<name>A0A6C0D0K3_9ZZZZ</name>
<proteinExistence type="predicted"/>
<dbReference type="AlphaFoldDB" id="A0A6C0D0K3"/>
<organism evidence="1">
    <name type="scientific">viral metagenome</name>
    <dbReference type="NCBI Taxonomy" id="1070528"/>
    <lineage>
        <taxon>unclassified sequences</taxon>
        <taxon>metagenomes</taxon>
        <taxon>organismal metagenomes</taxon>
    </lineage>
</organism>
<sequence>MDGSPGVKGSKAKKSLRMAKVALFTAYVVDKKLCADIVHQVSDEVDKIVKAATEATAANKIRLGYLNWRHERTKLVRTTNVCWDPLR</sequence>